<evidence type="ECO:0000256" key="3">
    <source>
        <dbReference type="ARBA" id="ARBA00023125"/>
    </source>
</evidence>
<dbReference type="PROSITE" id="PS50931">
    <property type="entry name" value="HTH_LYSR"/>
    <property type="match status" value="1"/>
</dbReference>
<dbReference type="GO" id="GO:0005829">
    <property type="term" value="C:cytosol"/>
    <property type="evidence" value="ECO:0007669"/>
    <property type="project" value="TreeGrafter"/>
</dbReference>
<dbReference type="AlphaFoldDB" id="A0A432PJH7"/>
<dbReference type="SUPFAM" id="SSF53850">
    <property type="entry name" value="Periplasmic binding protein-like II"/>
    <property type="match status" value="1"/>
</dbReference>
<evidence type="ECO:0000259" key="5">
    <source>
        <dbReference type="PROSITE" id="PS50931"/>
    </source>
</evidence>
<keyword evidence="3" id="KW-0238">DNA-binding</keyword>
<reference evidence="7" key="1">
    <citation type="submission" date="2018-11" db="EMBL/GenBank/DDBJ databases">
        <title>Rhizobium chutanense sp. nov., isolated from root nodules of Phaseolus vulgaris in China.</title>
        <authorList>
            <person name="Huo Y."/>
        </authorList>
    </citation>
    <scope>NUCLEOTIDE SEQUENCE [LARGE SCALE GENOMIC DNA]</scope>
    <source>
        <strain evidence="7">CCBAU 65647</strain>
    </source>
</reference>
<accession>A0A432PJH7</accession>
<keyword evidence="7" id="KW-1185">Reference proteome</keyword>
<evidence type="ECO:0000256" key="4">
    <source>
        <dbReference type="ARBA" id="ARBA00023163"/>
    </source>
</evidence>
<keyword evidence="2" id="KW-0805">Transcription regulation</keyword>
<dbReference type="Pfam" id="PF00126">
    <property type="entry name" value="HTH_1"/>
    <property type="match status" value="1"/>
</dbReference>
<protein>
    <submittedName>
        <fullName evidence="6">LysR family transcriptional regulator</fullName>
    </submittedName>
</protein>
<dbReference type="Pfam" id="PF03466">
    <property type="entry name" value="LysR_substrate"/>
    <property type="match status" value="1"/>
</dbReference>
<dbReference type="Proteomes" id="UP000278823">
    <property type="component" value="Unassembled WGS sequence"/>
</dbReference>
<organism evidence="6 7">
    <name type="scientific">Rhizobium vallis</name>
    <dbReference type="NCBI Taxonomy" id="634290"/>
    <lineage>
        <taxon>Bacteria</taxon>
        <taxon>Pseudomonadati</taxon>
        <taxon>Pseudomonadota</taxon>
        <taxon>Alphaproteobacteria</taxon>
        <taxon>Hyphomicrobiales</taxon>
        <taxon>Rhizobiaceae</taxon>
        <taxon>Rhizobium/Agrobacterium group</taxon>
        <taxon>Rhizobium</taxon>
    </lineage>
</organism>
<feature type="domain" description="HTH lysR-type" evidence="5">
    <location>
        <begin position="1"/>
        <end position="52"/>
    </location>
</feature>
<dbReference type="InterPro" id="IPR050950">
    <property type="entry name" value="HTH-type_LysR_regulators"/>
</dbReference>
<dbReference type="GO" id="GO:0003700">
    <property type="term" value="F:DNA-binding transcription factor activity"/>
    <property type="evidence" value="ECO:0007669"/>
    <property type="project" value="InterPro"/>
</dbReference>
<sequence length="301" mass="33442">MYFGLIVQLGSLGKAAKALGISQPALSISMDRLEEELKTSLLVRTPTGVEPTAMGESLVRYARQIFECVSAVESAVFGTGVASKEILSFGCLPTLAGSVIPQAIGRWRQTHPEWELQVTERPQNELLWGLLRREYDFAVGVVDRDNQAYGLRQRVLFRERLYVAARPDHPLSKKETVTIRDLTHYPWVSPTTGWRNTALEHILEPAGLSLYHKVTVCSSITLLKSLVAESNNLALLPAHAVKEEMASNKLTLLPLSQENLERSIAVFIREGATPDRPSLALLNLIREQGRTRYIQESGNDG</sequence>
<evidence type="ECO:0000313" key="6">
    <source>
        <dbReference type="EMBL" id="RUM24428.1"/>
    </source>
</evidence>
<comment type="similarity">
    <text evidence="1">Belongs to the LysR transcriptional regulatory family.</text>
</comment>
<dbReference type="Gene3D" id="1.10.10.10">
    <property type="entry name" value="Winged helix-like DNA-binding domain superfamily/Winged helix DNA-binding domain"/>
    <property type="match status" value="1"/>
</dbReference>
<dbReference type="PRINTS" id="PR00039">
    <property type="entry name" value="HTHLYSR"/>
</dbReference>
<gene>
    <name evidence="6" type="ORF">EFQ99_16740</name>
</gene>
<name>A0A432PJH7_9HYPH</name>
<dbReference type="InterPro" id="IPR005119">
    <property type="entry name" value="LysR_subst-bd"/>
</dbReference>
<proteinExistence type="inferred from homology"/>
<dbReference type="InterPro" id="IPR036388">
    <property type="entry name" value="WH-like_DNA-bd_sf"/>
</dbReference>
<keyword evidence="4" id="KW-0804">Transcription</keyword>
<dbReference type="GO" id="GO:0003677">
    <property type="term" value="F:DNA binding"/>
    <property type="evidence" value="ECO:0007669"/>
    <property type="project" value="UniProtKB-KW"/>
</dbReference>
<comment type="caution">
    <text evidence="6">The sequence shown here is derived from an EMBL/GenBank/DDBJ whole genome shotgun (WGS) entry which is preliminary data.</text>
</comment>
<dbReference type="InterPro" id="IPR000847">
    <property type="entry name" value="LysR_HTH_N"/>
</dbReference>
<dbReference type="EMBL" id="RJTH01000005">
    <property type="protein sequence ID" value="RUM24428.1"/>
    <property type="molecule type" value="Genomic_DNA"/>
</dbReference>
<evidence type="ECO:0000256" key="1">
    <source>
        <dbReference type="ARBA" id="ARBA00009437"/>
    </source>
</evidence>
<dbReference type="InterPro" id="IPR036390">
    <property type="entry name" value="WH_DNA-bd_sf"/>
</dbReference>
<dbReference type="Gene3D" id="3.40.190.10">
    <property type="entry name" value="Periplasmic binding protein-like II"/>
    <property type="match status" value="2"/>
</dbReference>
<dbReference type="PANTHER" id="PTHR30419:SF8">
    <property type="entry name" value="NITROGEN ASSIMILATION TRANSCRIPTIONAL ACTIVATOR-RELATED"/>
    <property type="match status" value="1"/>
</dbReference>
<evidence type="ECO:0000256" key="2">
    <source>
        <dbReference type="ARBA" id="ARBA00023015"/>
    </source>
</evidence>
<dbReference type="SUPFAM" id="SSF46785">
    <property type="entry name" value="Winged helix' DNA-binding domain"/>
    <property type="match status" value="1"/>
</dbReference>
<dbReference type="PANTHER" id="PTHR30419">
    <property type="entry name" value="HTH-TYPE TRANSCRIPTIONAL REGULATOR YBHD"/>
    <property type="match status" value="1"/>
</dbReference>
<evidence type="ECO:0000313" key="7">
    <source>
        <dbReference type="Proteomes" id="UP000278823"/>
    </source>
</evidence>